<evidence type="ECO:0000313" key="7">
    <source>
        <dbReference type="EMBL" id="MCU6700653.1"/>
    </source>
</evidence>
<feature type="compositionally biased region" description="Low complexity" evidence="3">
    <location>
        <begin position="221"/>
        <end position="233"/>
    </location>
</feature>
<evidence type="ECO:0000313" key="8">
    <source>
        <dbReference type="Proteomes" id="UP001207605"/>
    </source>
</evidence>
<gene>
    <name evidence="7" type="ORF">OCV65_10475</name>
</gene>
<evidence type="ECO:0000256" key="4">
    <source>
        <dbReference type="SAM" id="SignalP"/>
    </source>
</evidence>
<organism evidence="7 8">
    <name type="scientific">Dorea ammoniilytica</name>
    <dbReference type="NCBI Taxonomy" id="2981788"/>
    <lineage>
        <taxon>Bacteria</taxon>
        <taxon>Bacillati</taxon>
        <taxon>Bacillota</taxon>
        <taxon>Clostridia</taxon>
        <taxon>Lachnospirales</taxon>
        <taxon>Lachnospiraceae</taxon>
        <taxon>Dorea</taxon>
    </lineage>
</organism>
<dbReference type="Gene3D" id="2.70.70.10">
    <property type="entry name" value="Glucose Permease (Domain IIA)"/>
    <property type="match status" value="1"/>
</dbReference>
<dbReference type="EMBL" id="JAOQJV010000015">
    <property type="protein sequence ID" value="MCU6700653.1"/>
    <property type="molecule type" value="Genomic_DNA"/>
</dbReference>
<dbReference type="InterPro" id="IPR057309">
    <property type="entry name" value="PcsB_CC"/>
</dbReference>
<feature type="signal peptide" evidence="4">
    <location>
        <begin position="1"/>
        <end position="26"/>
    </location>
</feature>
<accession>A0ABT2S7U1</accession>
<comment type="caution">
    <text evidence="7">The sequence shown here is derived from an EMBL/GenBank/DDBJ whole genome shotgun (WGS) entry which is preliminary data.</text>
</comment>
<sequence>MMQKKRVLSVILALTLSIGCAIPAQASSISETQKKGEELQSQKDSAEAEKAALTKQLNDLIDEMDKTTEDINTKQEEIDAKETELIQAQIDENNQYESMKKRIKYMYENGNTQFIEVLLESKSIGEFLNNAEYIAQISDYDRQMLKEFQQTVQDVDDQKTALETEKAELETLQTQLQDKQNEVSTLISEKADLIGDLETAIGENAAKLQALQEEAARQARVQQEAAAAANRGNGSSGGSSSGGSSSNSGSSSSSSSSSGASSSPGASITPSGSGRLSNPCPSAYISSEFGGRTSPGGIGSTNHKGRDYAAGTGSAIYASASGTVTTVSYNVARGNYVVINHGNGLSTLYQHCSAIYVSAGQSVSAGQNIAAVGTTGYSTGPHLHFEVWVNGTPVDPRLYL</sequence>
<evidence type="ECO:0000256" key="3">
    <source>
        <dbReference type="SAM" id="MobiDB-lite"/>
    </source>
</evidence>
<name>A0ABT2S7U1_9FIRM</name>
<feature type="domain" description="M23ase beta-sheet core" evidence="5">
    <location>
        <begin position="302"/>
        <end position="396"/>
    </location>
</feature>
<dbReference type="CDD" id="cd12797">
    <property type="entry name" value="M23_peptidase"/>
    <property type="match status" value="1"/>
</dbReference>
<dbReference type="PROSITE" id="PS51257">
    <property type="entry name" value="PROKAR_LIPOPROTEIN"/>
    <property type="match status" value="1"/>
</dbReference>
<dbReference type="PANTHER" id="PTHR21666">
    <property type="entry name" value="PEPTIDASE-RELATED"/>
    <property type="match status" value="1"/>
</dbReference>
<dbReference type="InterPro" id="IPR050570">
    <property type="entry name" value="Cell_wall_metabolism_enzyme"/>
</dbReference>
<evidence type="ECO:0000259" key="5">
    <source>
        <dbReference type="Pfam" id="PF01551"/>
    </source>
</evidence>
<feature type="coiled-coil region" evidence="2">
    <location>
        <begin position="29"/>
        <end position="91"/>
    </location>
</feature>
<feature type="domain" description="Peptidoglycan hydrolase PcsB coiled-coil" evidence="6">
    <location>
        <begin position="94"/>
        <end position="156"/>
    </location>
</feature>
<keyword evidence="8" id="KW-1185">Reference proteome</keyword>
<protein>
    <submittedName>
        <fullName evidence="7">Peptidoglycan DD-metalloendopeptidase family protein</fullName>
    </submittedName>
</protein>
<dbReference type="InterPro" id="IPR011055">
    <property type="entry name" value="Dup_hybrid_motif"/>
</dbReference>
<keyword evidence="2" id="KW-0175">Coiled coil</keyword>
<dbReference type="InterPro" id="IPR016047">
    <property type="entry name" value="M23ase_b-sheet_dom"/>
</dbReference>
<dbReference type="Pfam" id="PF01551">
    <property type="entry name" value="Peptidase_M23"/>
    <property type="match status" value="1"/>
</dbReference>
<evidence type="ECO:0000256" key="1">
    <source>
        <dbReference type="ARBA" id="ARBA00022729"/>
    </source>
</evidence>
<dbReference type="Gene3D" id="6.10.250.3150">
    <property type="match status" value="1"/>
</dbReference>
<feature type="coiled-coil region" evidence="2">
    <location>
        <begin position="145"/>
        <end position="189"/>
    </location>
</feature>
<keyword evidence="1 4" id="KW-0732">Signal</keyword>
<dbReference type="Proteomes" id="UP001207605">
    <property type="component" value="Unassembled WGS sequence"/>
</dbReference>
<evidence type="ECO:0000259" key="6">
    <source>
        <dbReference type="Pfam" id="PF24568"/>
    </source>
</evidence>
<reference evidence="7 8" key="1">
    <citation type="journal article" date="2021" name="ISME Commun">
        <title>Automated analysis of genomic sequences facilitates high-throughput and comprehensive description of bacteria.</title>
        <authorList>
            <person name="Hitch T.C.A."/>
        </authorList>
    </citation>
    <scope>NUCLEOTIDE SEQUENCE [LARGE SCALE GENOMIC DNA]</scope>
    <source>
        <strain evidence="7 8">Sanger_02</strain>
    </source>
</reference>
<feature type="compositionally biased region" description="Low complexity" evidence="3">
    <location>
        <begin position="242"/>
        <end position="274"/>
    </location>
</feature>
<dbReference type="SUPFAM" id="SSF51261">
    <property type="entry name" value="Duplicated hybrid motif"/>
    <property type="match status" value="1"/>
</dbReference>
<dbReference type="Pfam" id="PF24568">
    <property type="entry name" value="CC_PcsB"/>
    <property type="match status" value="1"/>
</dbReference>
<proteinExistence type="predicted"/>
<dbReference type="PANTHER" id="PTHR21666:SF270">
    <property type="entry name" value="MUREIN HYDROLASE ACTIVATOR ENVC"/>
    <property type="match status" value="1"/>
</dbReference>
<evidence type="ECO:0000256" key="2">
    <source>
        <dbReference type="SAM" id="Coils"/>
    </source>
</evidence>
<dbReference type="SUPFAM" id="SSF56954">
    <property type="entry name" value="Outer membrane efflux proteins (OEP)"/>
    <property type="match status" value="1"/>
</dbReference>
<feature type="region of interest" description="Disordered" evidence="3">
    <location>
        <begin position="221"/>
        <end position="303"/>
    </location>
</feature>
<feature type="chain" id="PRO_5047529841" evidence="4">
    <location>
        <begin position="27"/>
        <end position="400"/>
    </location>
</feature>